<feature type="domain" description="Flavoprotein" evidence="8">
    <location>
        <begin position="6"/>
        <end position="168"/>
    </location>
</feature>
<dbReference type="RefSeq" id="WP_025292897.1">
    <property type="nucleotide sequence ID" value="NZ_CP006644.1"/>
</dbReference>
<dbReference type="FunFam" id="3.40.50.1950:FF:000001">
    <property type="entry name" value="Flavin prenyltransferase UbiX"/>
    <property type="match status" value="1"/>
</dbReference>
<feature type="binding site" evidence="7">
    <location>
        <begin position="91"/>
        <end position="94"/>
    </location>
    <ligand>
        <name>FMN</name>
        <dbReference type="ChEBI" id="CHEBI:58210"/>
    </ligand>
</feature>
<dbReference type="eggNOG" id="COG0163">
    <property type="taxonomic scope" value="Bacteria"/>
</dbReference>
<dbReference type="HAMAP" id="MF_01984">
    <property type="entry name" value="ubiX_pad"/>
    <property type="match status" value="1"/>
</dbReference>
<reference evidence="9 10" key="1">
    <citation type="submission" date="2013-07" db="EMBL/GenBank/DDBJ databases">
        <title>Completed genome of Sphingomonas sanxanigenens NX02.</title>
        <authorList>
            <person name="Ma T."/>
            <person name="Huang H."/>
            <person name="Wu M."/>
            <person name="Li X."/>
            <person name="Li G."/>
        </authorList>
    </citation>
    <scope>NUCLEOTIDE SEQUENCE [LARGE SCALE GENOMIC DNA]</scope>
    <source>
        <strain evidence="9 10">NX02</strain>
    </source>
</reference>
<name>W0A9T8_9SPHN</name>
<dbReference type="InterPro" id="IPR004507">
    <property type="entry name" value="UbiX-like"/>
</dbReference>
<comment type="function">
    <text evidence="7">Flavin prenyltransferase that catalyzes the synthesis of the prenylated FMN cofactor (prenyl-FMN) for 4-hydroxy-3-polyprenylbenzoic acid decarboxylase UbiD. The prenyltransferase is metal-independent and links a dimethylallyl moiety from dimethylallyl monophosphate (DMAP) to the flavin N5 and C6 atoms of FMN.</text>
</comment>
<evidence type="ECO:0000256" key="7">
    <source>
        <dbReference type="HAMAP-Rule" id="MF_01984"/>
    </source>
</evidence>
<comment type="caution">
    <text evidence="7">Lacks conserved residue(s) required for the propagation of feature annotation.</text>
</comment>
<dbReference type="Pfam" id="PF02441">
    <property type="entry name" value="Flavoprotein"/>
    <property type="match status" value="1"/>
</dbReference>
<dbReference type="EMBL" id="CP006644">
    <property type="protein sequence ID" value="AHE54694.1"/>
    <property type="molecule type" value="Genomic_DNA"/>
</dbReference>
<feature type="binding site" evidence="7">
    <location>
        <position position="172"/>
    </location>
    <ligand>
        <name>dimethylallyl phosphate</name>
        <dbReference type="ChEBI" id="CHEBI:88052"/>
    </ligand>
</feature>
<gene>
    <name evidence="7" type="primary">ubiX</name>
    <name evidence="9" type="ORF">NX02_15050</name>
</gene>
<evidence type="ECO:0000256" key="2">
    <source>
        <dbReference type="ARBA" id="ARBA00022630"/>
    </source>
</evidence>
<dbReference type="PATRIC" id="fig|1123269.5.peg.2937"/>
<dbReference type="EC" id="2.5.1.129" evidence="7"/>
<dbReference type="InterPro" id="IPR036551">
    <property type="entry name" value="Flavin_trans-like"/>
</dbReference>
<keyword evidence="4 7" id="KW-0808">Transferase</keyword>
<evidence type="ECO:0000256" key="3">
    <source>
        <dbReference type="ARBA" id="ARBA00022643"/>
    </source>
</evidence>
<keyword evidence="10" id="KW-1185">Reference proteome</keyword>
<sequence>MAAPRRIIVGITGATGIAYGIEVLRLLREAGGYESHLIMSPPAIRTLAEESDVTLAEVQALADVRHSFKDIGASIASGSFRTMGMIVAPCSAHTMSAIAASLGDNLILRAADVCLKERRPLLLLLRETPLHLGHIEHMAAVTRYGAIVMPPVPGFYTKPASIAELVRQTSARALDVMGIDTGAVDRWGEDE</sequence>
<dbReference type="HOGENOM" id="CLU_074522_0_1_5"/>
<evidence type="ECO:0000256" key="6">
    <source>
        <dbReference type="ARBA" id="ARBA00060793"/>
    </source>
</evidence>
<organism evidence="9 10">
    <name type="scientific">Sphingomonas sanxanigenens DSM 19645 = NX02</name>
    <dbReference type="NCBI Taxonomy" id="1123269"/>
    <lineage>
        <taxon>Bacteria</taxon>
        <taxon>Pseudomonadati</taxon>
        <taxon>Pseudomonadota</taxon>
        <taxon>Alphaproteobacteria</taxon>
        <taxon>Sphingomonadales</taxon>
        <taxon>Sphingomonadaceae</taxon>
        <taxon>Sphingomonas</taxon>
    </lineage>
</organism>
<feature type="binding site" evidence="7">
    <location>
        <position position="40"/>
    </location>
    <ligand>
        <name>FMN</name>
        <dbReference type="ChEBI" id="CHEBI:58210"/>
    </ligand>
</feature>
<evidence type="ECO:0000256" key="4">
    <source>
        <dbReference type="ARBA" id="ARBA00022679"/>
    </source>
</evidence>
<feature type="binding site" evidence="7">
    <location>
        <begin position="13"/>
        <end position="15"/>
    </location>
    <ligand>
        <name>FMN</name>
        <dbReference type="ChEBI" id="CHEBI:58210"/>
    </ligand>
</feature>
<dbReference type="GO" id="GO:0106141">
    <property type="term" value="F:flavin prenyltransferase activity"/>
    <property type="evidence" value="ECO:0007669"/>
    <property type="project" value="UniProtKB-EC"/>
</dbReference>
<protein>
    <recommendedName>
        <fullName evidence="7">Flavin prenyltransferase UbiX</fullName>
        <ecNumber evidence="7">2.5.1.129</ecNumber>
    </recommendedName>
</protein>
<dbReference type="NCBIfam" id="NF004685">
    <property type="entry name" value="PRK06029.1"/>
    <property type="match status" value="1"/>
</dbReference>
<dbReference type="InterPro" id="IPR003382">
    <property type="entry name" value="Flavoprotein"/>
</dbReference>
<dbReference type="Gene3D" id="3.40.50.1950">
    <property type="entry name" value="Flavin prenyltransferase-like"/>
    <property type="match status" value="1"/>
</dbReference>
<dbReference type="STRING" id="1123269.NX02_15050"/>
<dbReference type="Proteomes" id="UP000018851">
    <property type="component" value="Chromosome"/>
</dbReference>
<keyword evidence="3 7" id="KW-0288">FMN</keyword>
<evidence type="ECO:0000256" key="1">
    <source>
        <dbReference type="ARBA" id="ARBA00022602"/>
    </source>
</evidence>
<comment type="similarity">
    <text evidence="6 7">Belongs to the UbiX/PAD1 family.</text>
</comment>
<dbReference type="SUPFAM" id="SSF52507">
    <property type="entry name" value="Homo-oligomeric flavin-containing Cys decarboxylases, HFCD"/>
    <property type="match status" value="1"/>
</dbReference>
<proteinExistence type="inferred from homology"/>
<evidence type="ECO:0000256" key="5">
    <source>
        <dbReference type="ARBA" id="ARBA00050612"/>
    </source>
</evidence>
<keyword evidence="1 7" id="KW-0637">Prenyltransferase</keyword>
<dbReference type="KEGG" id="ssan:NX02_15050"/>
<accession>W0A9T8</accession>
<feature type="binding site" evidence="7">
    <location>
        <position position="156"/>
    </location>
    <ligand>
        <name>dimethylallyl phosphate</name>
        <dbReference type="ChEBI" id="CHEBI:88052"/>
    </ligand>
</feature>
<dbReference type="NCBIfam" id="TIGR00421">
    <property type="entry name" value="ubiX_pad"/>
    <property type="match status" value="1"/>
</dbReference>
<dbReference type="OrthoDB" id="9781577at2"/>
<keyword evidence="2 7" id="KW-0285">Flavoprotein</keyword>
<evidence type="ECO:0000313" key="9">
    <source>
        <dbReference type="EMBL" id="AHE54694.1"/>
    </source>
</evidence>
<comment type="catalytic activity">
    <reaction evidence="5 7">
        <text>dimethylallyl phosphate + FMNH2 = prenylated FMNH2 + phosphate</text>
        <dbReference type="Rhea" id="RHEA:37743"/>
        <dbReference type="ChEBI" id="CHEBI:43474"/>
        <dbReference type="ChEBI" id="CHEBI:57618"/>
        <dbReference type="ChEBI" id="CHEBI:87467"/>
        <dbReference type="ChEBI" id="CHEBI:88052"/>
        <dbReference type="EC" id="2.5.1.129"/>
    </reaction>
</comment>
<dbReference type="AlphaFoldDB" id="W0A9T8"/>
<evidence type="ECO:0000313" key="10">
    <source>
        <dbReference type="Proteomes" id="UP000018851"/>
    </source>
</evidence>
<evidence type="ECO:0000259" key="8">
    <source>
        <dbReference type="Pfam" id="PF02441"/>
    </source>
</evidence>
<feature type="binding site" evidence="7">
    <location>
        <position position="126"/>
    </location>
    <ligand>
        <name>FMN</name>
        <dbReference type="ChEBI" id="CHEBI:58210"/>
    </ligand>
</feature>